<dbReference type="EC" id="3.5.3.12" evidence="2"/>
<protein>
    <submittedName>
        <fullName evidence="2">Agmatine deiminase</fullName>
        <ecNumber evidence="2">3.5.3.12</ecNumber>
    </submittedName>
</protein>
<dbReference type="Proteomes" id="UP000003688">
    <property type="component" value="Unassembled WGS sequence"/>
</dbReference>
<name>B9XIY9_PEDPL</name>
<organism evidence="2 3">
    <name type="scientific">Pedosphaera parvula (strain Ellin514)</name>
    <dbReference type="NCBI Taxonomy" id="320771"/>
    <lineage>
        <taxon>Bacteria</taxon>
        <taxon>Pseudomonadati</taxon>
        <taxon>Verrucomicrobiota</taxon>
        <taxon>Pedosphaerae</taxon>
        <taxon>Pedosphaerales</taxon>
        <taxon>Pedosphaeraceae</taxon>
        <taxon>Pedosphaera</taxon>
    </lineage>
</organism>
<comment type="caution">
    <text evidence="2">The sequence shown here is derived from an EMBL/GenBank/DDBJ whole genome shotgun (WGS) entry which is preliminary data.</text>
</comment>
<evidence type="ECO:0000256" key="1">
    <source>
        <dbReference type="ARBA" id="ARBA00022801"/>
    </source>
</evidence>
<dbReference type="PANTHER" id="PTHR31377:SF0">
    <property type="entry name" value="AGMATINE DEIMINASE-RELATED"/>
    <property type="match status" value="1"/>
</dbReference>
<dbReference type="Gene3D" id="3.75.10.10">
    <property type="entry name" value="L-arginine/glycine Amidinotransferase, Chain A"/>
    <property type="match status" value="1"/>
</dbReference>
<dbReference type="Pfam" id="PF04371">
    <property type="entry name" value="PAD_porph"/>
    <property type="match status" value="1"/>
</dbReference>
<dbReference type="GO" id="GO:0009446">
    <property type="term" value="P:putrescine biosynthetic process"/>
    <property type="evidence" value="ECO:0007669"/>
    <property type="project" value="InterPro"/>
</dbReference>
<dbReference type="RefSeq" id="WP_007415782.1">
    <property type="nucleotide sequence ID" value="NZ_ABOX02000019.1"/>
</dbReference>
<evidence type="ECO:0000313" key="2">
    <source>
        <dbReference type="EMBL" id="EEF60216.1"/>
    </source>
</evidence>
<dbReference type="PANTHER" id="PTHR31377">
    <property type="entry name" value="AGMATINE DEIMINASE-RELATED"/>
    <property type="match status" value="1"/>
</dbReference>
<dbReference type="AlphaFoldDB" id="B9XIY9"/>
<gene>
    <name evidence="2" type="ORF">Cflav_PD3275</name>
</gene>
<dbReference type="InterPro" id="IPR007466">
    <property type="entry name" value="Peptidyl-Arg-deiminase_porph"/>
</dbReference>
<dbReference type="GO" id="GO:0004668">
    <property type="term" value="F:protein-arginine deiminase activity"/>
    <property type="evidence" value="ECO:0007669"/>
    <property type="project" value="InterPro"/>
</dbReference>
<dbReference type="SUPFAM" id="SSF55909">
    <property type="entry name" value="Pentein"/>
    <property type="match status" value="1"/>
</dbReference>
<dbReference type="EMBL" id="ABOX02000019">
    <property type="protein sequence ID" value="EEF60216.1"/>
    <property type="molecule type" value="Genomic_DNA"/>
</dbReference>
<dbReference type="GO" id="GO:0047632">
    <property type="term" value="F:agmatine deiminase activity"/>
    <property type="evidence" value="ECO:0007669"/>
    <property type="project" value="UniProtKB-EC"/>
</dbReference>
<keyword evidence="3" id="KW-1185">Reference proteome</keyword>
<dbReference type="STRING" id="320771.Cflav_PD3275"/>
<evidence type="ECO:0000313" key="3">
    <source>
        <dbReference type="Proteomes" id="UP000003688"/>
    </source>
</evidence>
<reference evidence="2 3" key="1">
    <citation type="journal article" date="2011" name="J. Bacteriol.">
        <title>Genome sequence of 'Pedosphaera parvula' Ellin514, an aerobic Verrucomicrobial isolate from pasture soil.</title>
        <authorList>
            <person name="Kant R."/>
            <person name="van Passel M.W."/>
            <person name="Sangwan P."/>
            <person name="Palva A."/>
            <person name="Lucas S."/>
            <person name="Copeland A."/>
            <person name="Lapidus A."/>
            <person name="Glavina Del Rio T."/>
            <person name="Dalin E."/>
            <person name="Tice H."/>
            <person name="Bruce D."/>
            <person name="Goodwin L."/>
            <person name="Pitluck S."/>
            <person name="Chertkov O."/>
            <person name="Larimer F.W."/>
            <person name="Land M.L."/>
            <person name="Hauser L."/>
            <person name="Brettin T.S."/>
            <person name="Detter J.C."/>
            <person name="Han S."/>
            <person name="de Vos W.M."/>
            <person name="Janssen P.H."/>
            <person name="Smidt H."/>
        </authorList>
    </citation>
    <scope>NUCLEOTIDE SEQUENCE [LARGE SCALE GENOMIC DNA]</scope>
    <source>
        <strain evidence="2 3">Ellin514</strain>
    </source>
</reference>
<accession>B9XIY9</accession>
<proteinExistence type="predicted"/>
<keyword evidence="1 2" id="KW-0378">Hydrolase</keyword>
<sequence length="337" mass="38710">MPAEWETHVSTWFTWPRPEGISFPDKYDTVPPVYAELIRHLVRVEEVNINVWNPEMEAWVKDLLRKEKTPLERVHFHYFPAYEPWCRDHGPIFLVREQNGQLERAIVDWGYNAWGNKYPPFDLDDAVPQHVAKLRRLPLFSPGIVMEGGSIEVNGRGTVLTTDACLLNPNRNPHLNKQQIEQYLKDYLGVTNVLWLGEGIVGDDTDGHIDDITRFVNPTTVVAVVEEDPKDENYELLQENLKRLRVMKDQDGKLLNVVELPMPGLVEYDGQRLPASYANFYIANQMVLVPTYRHANDAKALAILQKCFPDRRVVGVDSTELIWGLGSFHCISQQEPA</sequence>